<keyword evidence="2" id="KW-0238">DNA-binding</keyword>
<dbReference type="InterPro" id="IPR051011">
    <property type="entry name" value="Metal_resp_trans_reg"/>
</dbReference>
<dbReference type="Pfam" id="PF12840">
    <property type="entry name" value="HTH_20"/>
    <property type="match status" value="1"/>
</dbReference>
<sequence>MARRQTWRMDIETAARGLAVLGNITRLRIVRLLVRAGGEGLPIGELQSRLGVPASTLAFHLRGLVSAGLVAQQRHGRIVRCTPRYDAIDATLAFVREHCCAGFDDLPQPADAA</sequence>
<keyword evidence="3" id="KW-0804">Transcription</keyword>
<evidence type="ECO:0000256" key="1">
    <source>
        <dbReference type="ARBA" id="ARBA00023015"/>
    </source>
</evidence>
<evidence type="ECO:0000256" key="2">
    <source>
        <dbReference type="ARBA" id="ARBA00023125"/>
    </source>
</evidence>
<comment type="caution">
    <text evidence="5">The sequence shown here is derived from an EMBL/GenBank/DDBJ whole genome shotgun (WGS) entry which is preliminary data.</text>
</comment>
<dbReference type="EMBL" id="BANB01000081">
    <property type="protein sequence ID" value="GAN76281.1"/>
    <property type="molecule type" value="Genomic_DNA"/>
</dbReference>
<dbReference type="CDD" id="cd00090">
    <property type="entry name" value="HTH_ARSR"/>
    <property type="match status" value="1"/>
</dbReference>
<organism evidence="5 6">
    <name type="scientific">Acidisphaera rubrifaciens HS-AP3</name>
    <dbReference type="NCBI Taxonomy" id="1231350"/>
    <lineage>
        <taxon>Bacteria</taxon>
        <taxon>Pseudomonadati</taxon>
        <taxon>Pseudomonadota</taxon>
        <taxon>Alphaproteobacteria</taxon>
        <taxon>Acetobacterales</taxon>
        <taxon>Acetobacteraceae</taxon>
        <taxon>Acidisphaera</taxon>
    </lineage>
</organism>
<evidence type="ECO:0000256" key="3">
    <source>
        <dbReference type="ARBA" id="ARBA00023163"/>
    </source>
</evidence>
<name>A0A0D6P4L2_9PROT</name>
<dbReference type="GO" id="GO:0003700">
    <property type="term" value="F:DNA-binding transcription factor activity"/>
    <property type="evidence" value="ECO:0007669"/>
    <property type="project" value="InterPro"/>
</dbReference>
<reference evidence="5 6" key="1">
    <citation type="submission" date="2012-11" db="EMBL/GenBank/DDBJ databases">
        <title>Whole genome sequence of Acidisphaera rubrifaciens HS-AP3.</title>
        <authorList>
            <person name="Azuma Y."/>
            <person name="Higashiura N."/>
            <person name="Hirakawa H."/>
            <person name="Matsushita K."/>
        </authorList>
    </citation>
    <scope>NUCLEOTIDE SEQUENCE [LARGE SCALE GENOMIC DNA]</scope>
    <source>
        <strain evidence="5 6">HS-AP3</strain>
    </source>
</reference>
<dbReference type="PROSITE" id="PS50987">
    <property type="entry name" value="HTH_ARSR_2"/>
    <property type="match status" value="1"/>
</dbReference>
<dbReference type="Proteomes" id="UP000032680">
    <property type="component" value="Unassembled WGS sequence"/>
</dbReference>
<gene>
    <name evidence="5" type="ORF">Asru_0081_17</name>
</gene>
<proteinExistence type="predicted"/>
<dbReference type="InterPro" id="IPR011991">
    <property type="entry name" value="ArsR-like_HTH"/>
</dbReference>
<evidence type="ECO:0000259" key="4">
    <source>
        <dbReference type="PROSITE" id="PS50987"/>
    </source>
</evidence>
<dbReference type="InterPro" id="IPR036388">
    <property type="entry name" value="WH-like_DNA-bd_sf"/>
</dbReference>
<dbReference type="PANTHER" id="PTHR43132">
    <property type="entry name" value="ARSENICAL RESISTANCE OPERON REPRESSOR ARSR-RELATED"/>
    <property type="match status" value="1"/>
</dbReference>
<evidence type="ECO:0000313" key="5">
    <source>
        <dbReference type="EMBL" id="GAN76281.1"/>
    </source>
</evidence>
<evidence type="ECO:0000313" key="6">
    <source>
        <dbReference type="Proteomes" id="UP000032680"/>
    </source>
</evidence>
<keyword evidence="1" id="KW-0805">Transcription regulation</keyword>
<keyword evidence="6" id="KW-1185">Reference proteome</keyword>
<dbReference type="InterPro" id="IPR036390">
    <property type="entry name" value="WH_DNA-bd_sf"/>
</dbReference>
<dbReference type="InterPro" id="IPR001845">
    <property type="entry name" value="HTH_ArsR_DNA-bd_dom"/>
</dbReference>
<dbReference type="PANTHER" id="PTHR43132:SF2">
    <property type="entry name" value="ARSENICAL RESISTANCE OPERON REPRESSOR ARSR-RELATED"/>
    <property type="match status" value="1"/>
</dbReference>
<dbReference type="Gene3D" id="1.10.10.10">
    <property type="entry name" value="Winged helix-like DNA-binding domain superfamily/Winged helix DNA-binding domain"/>
    <property type="match status" value="1"/>
</dbReference>
<dbReference type="SMART" id="SM00418">
    <property type="entry name" value="HTH_ARSR"/>
    <property type="match status" value="1"/>
</dbReference>
<dbReference type="AlphaFoldDB" id="A0A0D6P4L2"/>
<feature type="domain" description="HTH arsR-type" evidence="4">
    <location>
        <begin position="6"/>
        <end position="103"/>
    </location>
</feature>
<accession>A0A0D6P4L2</accession>
<dbReference type="GO" id="GO:0003677">
    <property type="term" value="F:DNA binding"/>
    <property type="evidence" value="ECO:0007669"/>
    <property type="project" value="UniProtKB-KW"/>
</dbReference>
<protein>
    <submittedName>
        <fullName evidence="5">Transcriptional regulator ArsR</fullName>
    </submittedName>
</protein>
<dbReference type="SUPFAM" id="SSF46785">
    <property type="entry name" value="Winged helix' DNA-binding domain"/>
    <property type="match status" value="1"/>
</dbReference>